<comment type="caution">
    <text evidence="2">The sequence shown here is derived from an EMBL/GenBank/DDBJ whole genome shotgun (WGS) entry which is preliminary data.</text>
</comment>
<keyword evidence="1" id="KW-1133">Transmembrane helix</keyword>
<evidence type="ECO:0000256" key="1">
    <source>
        <dbReference type="SAM" id="Phobius"/>
    </source>
</evidence>
<dbReference type="EMBL" id="BPVZ01000047">
    <property type="protein sequence ID" value="GKV17191.1"/>
    <property type="molecule type" value="Genomic_DNA"/>
</dbReference>
<feature type="transmembrane region" description="Helical" evidence="1">
    <location>
        <begin position="7"/>
        <end position="25"/>
    </location>
</feature>
<gene>
    <name evidence="2" type="ORF">SLEP1_g27727</name>
</gene>
<protein>
    <submittedName>
        <fullName evidence="2">Uncharacterized protein</fullName>
    </submittedName>
</protein>
<organism evidence="2 3">
    <name type="scientific">Rubroshorea leprosula</name>
    <dbReference type="NCBI Taxonomy" id="152421"/>
    <lineage>
        <taxon>Eukaryota</taxon>
        <taxon>Viridiplantae</taxon>
        <taxon>Streptophyta</taxon>
        <taxon>Embryophyta</taxon>
        <taxon>Tracheophyta</taxon>
        <taxon>Spermatophyta</taxon>
        <taxon>Magnoliopsida</taxon>
        <taxon>eudicotyledons</taxon>
        <taxon>Gunneridae</taxon>
        <taxon>Pentapetalae</taxon>
        <taxon>rosids</taxon>
        <taxon>malvids</taxon>
        <taxon>Malvales</taxon>
        <taxon>Dipterocarpaceae</taxon>
        <taxon>Rubroshorea</taxon>
    </lineage>
</organism>
<evidence type="ECO:0000313" key="3">
    <source>
        <dbReference type="Proteomes" id="UP001054252"/>
    </source>
</evidence>
<keyword evidence="3" id="KW-1185">Reference proteome</keyword>
<name>A0AAV5JXT1_9ROSI</name>
<dbReference type="AlphaFoldDB" id="A0AAV5JXT1"/>
<accession>A0AAV5JXT1</accession>
<evidence type="ECO:0000313" key="2">
    <source>
        <dbReference type="EMBL" id="GKV17191.1"/>
    </source>
</evidence>
<keyword evidence="1" id="KW-0472">Membrane</keyword>
<keyword evidence="1" id="KW-0812">Transmembrane</keyword>
<proteinExistence type="predicted"/>
<reference evidence="2 3" key="1">
    <citation type="journal article" date="2021" name="Commun. Biol.">
        <title>The genome of Shorea leprosula (Dipterocarpaceae) highlights the ecological relevance of drought in aseasonal tropical rainforests.</title>
        <authorList>
            <person name="Ng K.K.S."/>
            <person name="Kobayashi M.J."/>
            <person name="Fawcett J.A."/>
            <person name="Hatakeyama M."/>
            <person name="Paape T."/>
            <person name="Ng C.H."/>
            <person name="Ang C.C."/>
            <person name="Tnah L.H."/>
            <person name="Lee C.T."/>
            <person name="Nishiyama T."/>
            <person name="Sese J."/>
            <person name="O'Brien M.J."/>
            <person name="Copetti D."/>
            <person name="Mohd Noor M.I."/>
            <person name="Ong R.C."/>
            <person name="Putra M."/>
            <person name="Sireger I.Z."/>
            <person name="Indrioko S."/>
            <person name="Kosugi Y."/>
            <person name="Izuno A."/>
            <person name="Isagi Y."/>
            <person name="Lee S.L."/>
            <person name="Shimizu K.K."/>
        </authorList>
    </citation>
    <scope>NUCLEOTIDE SEQUENCE [LARGE SCALE GENOMIC DNA]</scope>
    <source>
        <strain evidence="2">214</strain>
    </source>
</reference>
<dbReference type="Proteomes" id="UP001054252">
    <property type="component" value="Unassembled WGS sequence"/>
</dbReference>
<sequence length="59" mass="7028">MWIRISYFFLLSFFFSPRVLFFFFFPAAEQRPLSPTATPLGKPVRRLDVILLFLSKNKI</sequence>